<evidence type="ECO:0000256" key="2">
    <source>
        <dbReference type="ARBA" id="ARBA00022692"/>
    </source>
</evidence>
<protein>
    <recommendedName>
        <fullName evidence="7">Membrane fusion protein biotin-lipoyl like domain-containing protein</fullName>
    </recommendedName>
</protein>
<evidence type="ECO:0000256" key="1">
    <source>
        <dbReference type="ARBA" id="ARBA00004167"/>
    </source>
</evidence>
<evidence type="ECO:0008006" key="7">
    <source>
        <dbReference type="Google" id="ProtNLM"/>
    </source>
</evidence>
<feature type="non-terminal residue" evidence="6">
    <location>
        <position position="276"/>
    </location>
</feature>
<keyword evidence="5" id="KW-0175">Coiled coil</keyword>
<dbReference type="InterPro" id="IPR050739">
    <property type="entry name" value="MFP"/>
</dbReference>
<evidence type="ECO:0000256" key="3">
    <source>
        <dbReference type="ARBA" id="ARBA00022989"/>
    </source>
</evidence>
<dbReference type="GO" id="GO:0016020">
    <property type="term" value="C:membrane"/>
    <property type="evidence" value="ECO:0007669"/>
    <property type="project" value="UniProtKB-SubCell"/>
</dbReference>
<dbReference type="PANTHER" id="PTHR30386">
    <property type="entry name" value="MEMBRANE FUSION SUBUNIT OF EMRAB-TOLC MULTIDRUG EFFLUX PUMP"/>
    <property type="match status" value="1"/>
</dbReference>
<evidence type="ECO:0000256" key="4">
    <source>
        <dbReference type="ARBA" id="ARBA00023136"/>
    </source>
</evidence>
<gene>
    <name evidence="6" type="ORF">METZ01_LOCUS370624</name>
</gene>
<organism evidence="6">
    <name type="scientific">marine metagenome</name>
    <dbReference type="NCBI Taxonomy" id="408172"/>
    <lineage>
        <taxon>unclassified sequences</taxon>
        <taxon>metagenomes</taxon>
        <taxon>ecological metagenomes</taxon>
    </lineage>
</organism>
<dbReference type="SUPFAM" id="SSF111369">
    <property type="entry name" value="HlyD-like secretion proteins"/>
    <property type="match status" value="2"/>
</dbReference>
<keyword evidence="3" id="KW-1133">Transmembrane helix</keyword>
<sequence>MKLKTAFFSVVFVAVLGGGGAYGLNWWNLNRHLTTTNNAYVRGHVAVISALITGEIEDVYVLNNDYVQAGDILVSFKPAGYEAAVDAERAKLRAAVADVEVGRASVQHLYARRQLQNSLVAQFDAKLAAIEAQAANADRELVRYQELYERKIGTRQKYEQVMTTQEIMIAKVQQAVAELEAANDEIAVIDSEIGQMGSNILRLEAEVGRARASLDKSELALSDTIVYAPQSGAISNRKVEPGMYLEAGWPMMSLVPLEETWVIANFKETQLENVRP</sequence>
<dbReference type="Gene3D" id="2.40.50.100">
    <property type="match status" value="2"/>
</dbReference>
<evidence type="ECO:0000313" key="6">
    <source>
        <dbReference type="EMBL" id="SVD17770.1"/>
    </source>
</evidence>
<dbReference type="Gene3D" id="1.10.287.470">
    <property type="entry name" value="Helix hairpin bin"/>
    <property type="match status" value="2"/>
</dbReference>
<evidence type="ECO:0000256" key="5">
    <source>
        <dbReference type="SAM" id="Coils"/>
    </source>
</evidence>
<name>A0A382T6J0_9ZZZZ</name>
<comment type="subcellular location">
    <subcellularLocation>
        <location evidence="1">Membrane</location>
        <topology evidence="1">Single-pass membrane protein</topology>
    </subcellularLocation>
</comment>
<dbReference type="PANTHER" id="PTHR30386:SF26">
    <property type="entry name" value="TRANSPORT PROTEIN COMB"/>
    <property type="match status" value="1"/>
</dbReference>
<reference evidence="6" key="1">
    <citation type="submission" date="2018-05" db="EMBL/GenBank/DDBJ databases">
        <authorList>
            <person name="Lanie J.A."/>
            <person name="Ng W.-L."/>
            <person name="Kazmierczak K.M."/>
            <person name="Andrzejewski T.M."/>
            <person name="Davidsen T.M."/>
            <person name="Wayne K.J."/>
            <person name="Tettelin H."/>
            <person name="Glass J.I."/>
            <person name="Rusch D."/>
            <person name="Podicherti R."/>
            <person name="Tsui H.-C.T."/>
            <person name="Winkler M.E."/>
        </authorList>
    </citation>
    <scope>NUCLEOTIDE SEQUENCE</scope>
</reference>
<dbReference type="EMBL" id="UINC01134306">
    <property type="protein sequence ID" value="SVD17770.1"/>
    <property type="molecule type" value="Genomic_DNA"/>
</dbReference>
<accession>A0A382T6J0</accession>
<feature type="coiled-coil region" evidence="5">
    <location>
        <begin position="120"/>
        <end position="192"/>
    </location>
</feature>
<keyword evidence="4" id="KW-0472">Membrane</keyword>
<proteinExistence type="predicted"/>
<dbReference type="AlphaFoldDB" id="A0A382T6J0"/>
<keyword evidence="2" id="KW-0812">Transmembrane</keyword>
<dbReference type="Gene3D" id="2.40.30.170">
    <property type="match status" value="1"/>
</dbReference>